<dbReference type="HOGENOM" id="CLU_066245_2_2_12"/>
<dbReference type="GO" id="GO:0030272">
    <property type="term" value="F:5-formyltetrahydrofolate cyclo-ligase activity"/>
    <property type="evidence" value="ECO:0007669"/>
    <property type="project" value="UniProtKB-EC"/>
</dbReference>
<feature type="binding site" evidence="4">
    <location>
        <begin position="153"/>
        <end position="161"/>
    </location>
    <ligand>
        <name>ATP</name>
        <dbReference type="ChEBI" id="CHEBI:30616"/>
    </ligand>
</feature>
<name>S3JYC9_TREMA</name>
<dbReference type="PATRIC" id="fig|1125699.3.peg.543"/>
<sequence length="217" mass="24564">MSSREIPNMTVREQKAALRRSVIELLHQTQAEEFPSSFFRSLRDFAPYRNAKSVLLYASLPYEAPTRGLIDFCLKDGKTTALPKTQKRKHADEGGIMDFYILSPDRPFREQTQIGPFGIAEPDSSCPLFVPDENRFPLLVCVPGIAFSETGIRLGRGAGYYDRYCERLTAAALQTPLIVYAGLCRDFQILEKVPYEKHDLRVQFLISEGGIWPVKAL</sequence>
<organism evidence="6 7">
    <name type="scientific">Treponema maltophilum ATCC 51939</name>
    <dbReference type="NCBI Taxonomy" id="1125699"/>
    <lineage>
        <taxon>Bacteria</taxon>
        <taxon>Pseudomonadati</taxon>
        <taxon>Spirochaetota</taxon>
        <taxon>Spirochaetia</taxon>
        <taxon>Spirochaetales</taxon>
        <taxon>Treponemataceae</taxon>
        <taxon>Treponema</taxon>
    </lineage>
</organism>
<dbReference type="RefSeq" id="WP_016524831.1">
    <property type="nucleotide sequence ID" value="NZ_KE332518.1"/>
</dbReference>
<keyword evidence="5" id="KW-0460">Magnesium</keyword>
<dbReference type="PIRSF" id="PIRSF006806">
    <property type="entry name" value="FTHF_cligase"/>
    <property type="match status" value="1"/>
</dbReference>
<dbReference type="GO" id="GO:0005524">
    <property type="term" value="F:ATP binding"/>
    <property type="evidence" value="ECO:0007669"/>
    <property type="project" value="UniProtKB-KW"/>
</dbReference>
<comment type="similarity">
    <text evidence="1 5">Belongs to the 5-formyltetrahydrofolate cyclo-ligase family.</text>
</comment>
<dbReference type="Proteomes" id="UP000014541">
    <property type="component" value="Unassembled WGS sequence"/>
</dbReference>
<evidence type="ECO:0000256" key="3">
    <source>
        <dbReference type="ARBA" id="ARBA00022840"/>
    </source>
</evidence>
<gene>
    <name evidence="6" type="ORF">HMPREF9194_00534</name>
</gene>
<comment type="cofactor">
    <cofactor evidence="5">
        <name>Mg(2+)</name>
        <dbReference type="ChEBI" id="CHEBI:18420"/>
    </cofactor>
</comment>
<dbReference type="GO" id="GO:0046872">
    <property type="term" value="F:metal ion binding"/>
    <property type="evidence" value="ECO:0007669"/>
    <property type="project" value="UniProtKB-KW"/>
</dbReference>
<dbReference type="NCBIfam" id="TIGR02727">
    <property type="entry name" value="MTHFS_bact"/>
    <property type="match status" value="1"/>
</dbReference>
<keyword evidence="5" id="KW-0479">Metal-binding</keyword>
<evidence type="ECO:0000313" key="7">
    <source>
        <dbReference type="Proteomes" id="UP000014541"/>
    </source>
</evidence>
<dbReference type="EMBL" id="ATFF01000006">
    <property type="protein sequence ID" value="EPF30220.1"/>
    <property type="molecule type" value="Genomic_DNA"/>
</dbReference>
<evidence type="ECO:0000256" key="2">
    <source>
        <dbReference type="ARBA" id="ARBA00022741"/>
    </source>
</evidence>
<dbReference type="STRING" id="1125699.HMPREF9194_00534"/>
<dbReference type="PANTHER" id="PTHR23407">
    <property type="entry name" value="ATPASE INHIBITOR/5-FORMYLTETRAHYDROFOLATE CYCLO-LIGASE"/>
    <property type="match status" value="1"/>
</dbReference>
<proteinExistence type="inferred from homology"/>
<protein>
    <recommendedName>
        <fullName evidence="5">5-formyltetrahydrofolate cyclo-ligase</fullName>
        <ecNumber evidence="5">6.3.3.2</ecNumber>
    </recommendedName>
</protein>
<dbReference type="SUPFAM" id="SSF100950">
    <property type="entry name" value="NagB/RpiA/CoA transferase-like"/>
    <property type="match status" value="1"/>
</dbReference>
<dbReference type="EC" id="6.3.3.2" evidence="5"/>
<evidence type="ECO:0000313" key="6">
    <source>
        <dbReference type="EMBL" id="EPF30220.1"/>
    </source>
</evidence>
<dbReference type="Gene3D" id="3.40.50.10420">
    <property type="entry name" value="NagB/RpiA/CoA transferase-like"/>
    <property type="match status" value="1"/>
</dbReference>
<comment type="caution">
    <text evidence="6">The sequence shown here is derived from an EMBL/GenBank/DDBJ whole genome shotgun (WGS) entry which is preliminary data.</text>
</comment>
<dbReference type="GO" id="GO:0035999">
    <property type="term" value="P:tetrahydrofolate interconversion"/>
    <property type="evidence" value="ECO:0007669"/>
    <property type="project" value="TreeGrafter"/>
</dbReference>
<dbReference type="OrthoDB" id="9801938at2"/>
<dbReference type="PANTHER" id="PTHR23407:SF1">
    <property type="entry name" value="5-FORMYLTETRAHYDROFOLATE CYCLO-LIGASE"/>
    <property type="match status" value="1"/>
</dbReference>
<evidence type="ECO:0000256" key="5">
    <source>
        <dbReference type="RuleBase" id="RU361279"/>
    </source>
</evidence>
<accession>S3JYC9</accession>
<feature type="binding site" evidence="4">
    <location>
        <begin position="15"/>
        <end position="19"/>
    </location>
    <ligand>
        <name>ATP</name>
        <dbReference type="ChEBI" id="CHEBI:30616"/>
    </ligand>
</feature>
<reference evidence="6 7" key="1">
    <citation type="submission" date="2013-04" db="EMBL/GenBank/DDBJ databases">
        <title>The Genome Sequence of Treponema maltophilum ATCC 51939.</title>
        <authorList>
            <consortium name="The Broad Institute Genomics Platform"/>
            <person name="Earl A."/>
            <person name="Ward D."/>
            <person name="Feldgarden M."/>
            <person name="Gevers D."/>
            <person name="Leonetti C."/>
            <person name="Blanton J.M."/>
            <person name="Dewhirst F.E."/>
            <person name="Izard J."/>
            <person name="Walker B."/>
            <person name="Young S."/>
            <person name="Zeng Q."/>
            <person name="Gargeya S."/>
            <person name="Fitzgerald M."/>
            <person name="Haas B."/>
            <person name="Abouelleil A."/>
            <person name="Allen A.W."/>
            <person name="Alvarado L."/>
            <person name="Arachchi H.M."/>
            <person name="Berlin A.M."/>
            <person name="Chapman S.B."/>
            <person name="Gainer-Dewar J."/>
            <person name="Goldberg J."/>
            <person name="Griggs A."/>
            <person name="Gujja S."/>
            <person name="Hansen M."/>
            <person name="Howarth C."/>
            <person name="Imamovic A."/>
            <person name="Ireland A."/>
            <person name="Larimer J."/>
            <person name="McCowan C."/>
            <person name="Murphy C."/>
            <person name="Pearson M."/>
            <person name="Poon T.W."/>
            <person name="Priest M."/>
            <person name="Roberts A."/>
            <person name="Saif S."/>
            <person name="Shea T."/>
            <person name="Sisk P."/>
            <person name="Sykes S."/>
            <person name="Wortman J."/>
            <person name="Nusbaum C."/>
            <person name="Birren B."/>
        </authorList>
    </citation>
    <scope>NUCLEOTIDE SEQUENCE [LARGE SCALE GENOMIC DNA]</scope>
    <source>
        <strain evidence="6 7">ATCC 51939</strain>
    </source>
</reference>
<dbReference type="GO" id="GO:0009396">
    <property type="term" value="P:folic acid-containing compound biosynthetic process"/>
    <property type="evidence" value="ECO:0007669"/>
    <property type="project" value="TreeGrafter"/>
</dbReference>
<dbReference type="eggNOG" id="COG0212">
    <property type="taxonomic scope" value="Bacteria"/>
</dbReference>
<comment type="catalytic activity">
    <reaction evidence="5">
        <text>(6S)-5-formyl-5,6,7,8-tetrahydrofolate + ATP = (6R)-5,10-methenyltetrahydrofolate + ADP + phosphate</text>
        <dbReference type="Rhea" id="RHEA:10488"/>
        <dbReference type="ChEBI" id="CHEBI:30616"/>
        <dbReference type="ChEBI" id="CHEBI:43474"/>
        <dbReference type="ChEBI" id="CHEBI:57455"/>
        <dbReference type="ChEBI" id="CHEBI:57457"/>
        <dbReference type="ChEBI" id="CHEBI:456216"/>
        <dbReference type="EC" id="6.3.3.2"/>
    </reaction>
</comment>
<dbReference type="InterPro" id="IPR037171">
    <property type="entry name" value="NagB/RpiA_transferase-like"/>
</dbReference>
<dbReference type="AlphaFoldDB" id="S3JYC9"/>
<keyword evidence="2 4" id="KW-0547">Nucleotide-binding</keyword>
<evidence type="ECO:0000256" key="1">
    <source>
        <dbReference type="ARBA" id="ARBA00010638"/>
    </source>
</evidence>
<feature type="binding site" evidence="4">
    <location>
        <position position="63"/>
    </location>
    <ligand>
        <name>substrate</name>
    </ligand>
</feature>
<keyword evidence="7" id="KW-1185">Reference proteome</keyword>
<keyword evidence="6" id="KW-0436">Ligase</keyword>
<dbReference type="InterPro" id="IPR002698">
    <property type="entry name" value="FTHF_cligase"/>
</dbReference>
<dbReference type="Pfam" id="PF01812">
    <property type="entry name" value="5-FTHF_cyc-lig"/>
    <property type="match status" value="1"/>
</dbReference>
<dbReference type="InterPro" id="IPR024185">
    <property type="entry name" value="FTHF_cligase-like_sf"/>
</dbReference>
<evidence type="ECO:0000256" key="4">
    <source>
        <dbReference type="PIRSR" id="PIRSR006806-1"/>
    </source>
</evidence>
<keyword evidence="3 4" id="KW-0067">ATP-binding</keyword>